<evidence type="ECO:0000313" key="1">
    <source>
        <dbReference type="EMBL" id="KAG0307864.1"/>
    </source>
</evidence>
<evidence type="ECO:0000313" key="2">
    <source>
        <dbReference type="Proteomes" id="UP000738325"/>
    </source>
</evidence>
<accession>A0A9P6UK82</accession>
<name>A0A9P6UK82_9FUNG</name>
<comment type="caution">
    <text evidence="1">The sequence shown here is derived from an EMBL/GenBank/DDBJ whole genome shotgun (WGS) entry which is preliminary data.</text>
</comment>
<dbReference type="AlphaFoldDB" id="A0A9P6UK82"/>
<organism evidence="1 2">
    <name type="scientific">Dissophora globulifera</name>
    <dbReference type="NCBI Taxonomy" id="979702"/>
    <lineage>
        <taxon>Eukaryota</taxon>
        <taxon>Fungi</taxon>
        <taxon>Fungi incertae sedis</taxon>
        <taxon>Mucoromycota</taxon>
        <taxon>Mortierellomycotina</taxon>
        <taxon>Mortierellomycetes</taxon>
        <taxon>Mortierellales</taxon>
        <taxon>Mortierellaceae</taxon>
        <taxon>Dissophora</taxon>
    </lineage>
</organism>
<protein>
    <submittedName>
        <fullName evidence="1">Uncharacterized protein</fullName>
    </submittedName>
</protein>
<dbReference type="Proteomes" id="UP000738325">
    <property type="component" value="Unassembled WGS sequence"/>
</dbReference>
<sequence length="141" mass="15304">MIPIGIIPEAPPSSRSGLYWDTREIDALDDVTSISNSNSADAVSQDDNDVASIDIFSDRLSTTSIYDDDLTYNDDHSAISIHDDDLTYDNDLSTTSTFCDDFADVTSIPDDDFVTASLSDDDCSTTDTSGDFANSATRFRS</sequence>
<keyword evidence="2" id="KW-1185">Reference proteome</keyword>
<reference evidence="1" key="1">
    <citation type="journal article" date="2020" name="Fungal Divers.">
        <title>Resolving the Mortierellaceae phylogeny through synthesis of multi-gene phylogenetics and phylogenomics.</title>
        <authorList>
            <person name="Vandepol N."/>
            <person name="Liber J."/>
            <person name="Desiro A."/>
            <person name="Na H."/>
            <person name="Kennedy M."/>
            <person name="Barry K."/>
            <person name="Grigoriev I.V."/>
            <person name="Miller A.N."/>
            <person name="O'Donnell K."/>
            <person name="Stajich J.E."/>
            <person name="Bonito G."/>
        </authorList>
    </citation>
    <scope>NUCLEOTIDE SEQUENCE</scope>
    <source>
        <strain evidence="1">REB-010B</strain>
    </source>
</reference>
<dbReference type="EMBL" id="JAAAIP010001329">
    <property type="protein sequence ID" value="KAG0307864.1"/>
    <property type="molecule type" value="Genomic_DNA"/>
</dbReference>
<gene>
    <name evidence="1" type="ORF">BGZ99_001335</name>
</gene>
<proteinExistence type="predicted"/>